<dbReference type="InterPro" id="IPR029071">
    <property type="entry name" value="Ubiquitin-like_domsf"/>
</dbReference>
<sequence length="1239" mass="132392">MVLVKSLALFWLWPLTWSDFVGEVRLDLELSARCADSSVVVLLHPGCDPSPSFPAVILQTDPISGNATVVYGWSSDGQESWTRATLVPIAGATAYDCLQEEWQPDGERGRGYDFLPTCPGFPCVTGCLVSSPEACDGRTRLEQGENCSVPCEKEGLVNLTCDGLAWPELRSTVCTAEVIFCDELNGTSPEVPCESRGSTTSSTTLAQADRRFRGCSELVELSPGVVGMPDNRMVSGAYYLEIGVETGAEVAGFVDASWSPTEPGHQWLSTPGGSGAGYIGLAVRFVGEGLAEVRFSWDGVWGGPQQLQFDEHLILVVFTTEATTWHIPLFSWRYLAPSIFYAPLTQRSFPEVCHFPLRFQMMATPPVCRDGLLSLDLPEDCQDAGFYLGVAIPQVLVVDFPGYPSNCFFCQECDEGDLYFNNASIEETATETIRAAPLAAAICSDGPLRSTTEILRQAATLRVIMSLCIDVHLLSGKHASVEVETDASVESLKRRAQSALVVPSRGRLLNSYGEVLDGAQTVTEAKLTSGDVLTLHVNQVQLKAAKSDDYAGFAALLGDGSVATWGKADLGGDSSAVQEQLRDVQQIQTSDSAFAAILINGSVVTWGDADSGGDSSGVQEQLRDVQQIQTSDSAFAAIRRDGSVVTWGDVACGGNSSAVQHQLRDVRQIQASDWAFAAILGDGSVVAWGYAAYGGDSSAVQDQLRDVQQIQACRQAFAAILHDGSVVTWGDARCGGDSSAVQDQLRDVQQIQASDWAFAAILGDGSVVAWGYAAYGGDSSAVQDQLRDVQQIQACTQAFAAILRDGSVVTWGDARFGGDSSAVQDQLRDVQQIQASRGAFAAILGDGSVATWGNARYGGHSSVVRDQLRDVQQIQASHAAFAAIRSDGSVVTWGSANCGGDSSAVQEQLRDVQQIQASNESFAAIMGDGSVVTWGNADFGGDSSAVQAAGNVSMFTEEFRLGRGRCRQGYNLISDAVLCERAAREMALVFDGTVAVVNWPAALGSVENYWPVGCFYCPLCDTAHVFLNRGLDAGNTTVDEPASTTGPAATQASAAVQLLCSAPADRLVTSTTSQEPWLRTLPITTTFAAALTQEPDIETTTIAETSSTLVAADAGIIYLGDVQCDNVNEKEDTIWEPVSVSWDGTRRSVSHSARTGVVGRTSAARPRPPSLDFSESEAFCQLACLWFWGICHRIGSCIGRCCGCCRPRHKKAEVKEQEELIFFNPPPGWQPTRVPGLQL</sequence>
<dbReference type="CDD" id="cd17039">
    <property type="entry name" value="Ubl_ubiquitin_like"/>
    <property type="match status" value="1"/>
</dbReference>
<dbReference type="InterPro" id="IPR009091">
    <property type="entry name" value="RCC1/BLIP-II"/>
</dbReference>
<reference evidence="4 5" key="1">
    <citation type="submission" date="2016-02" db="EMBL/GenBank/DDBJ databases">
        <title>Genome analysis of coral dinoflagellate symbionts highlights evolutionary adaptations to a symbiotic lifestyle.</title>
        <authorList>
            <person name="Aranda M."/>
            <person name="Li Y."/>
            <person name="Liew Y.J."/>
            <person name="Baumgarten S."/>
            <person name="Simakov O."/>
            <person name="Wilson M."/>
            <person name="Piel J."/>
            <person name="Ashoor H."/>
            <person name="Bougouffa S."/>
            <person name="Bajic V.B."/>
            <person name="Ryu T."/>
            <person name="Ravasi T."/>
            <person name="Bayer T."/>
            <person name="Micklem G."/>
            <person name="Kim H."/>
            <person name="Bhak J."/>
            <person name="Lajeunesse T.C."/>
            <person name="Voolstra C.R."/>
        </authorList>
    </citation>
    <scope>NUCLEOTIDE SEQUENCE [LARGE SCALE GENOMIC DNA]</scope>
    <source>
        <strain evidence="4 5">CCMP2467</strain>
    </source>
</reference>
<dbReference type="PANTHER" id="PTHR22870">
    <property type="entry name" value="REGULATOR OF CHROMOSOME CONDENSATION"/>
    <property type="match status" value="1"/>
</dbReference>
<keyword evidence="1" id="KW-0677">Repeat</keyword>
<evidence type="ECO:0000256" key="1">
    <source>
        <dbReference type="ARBA" id="ARBA00022737"/>
    </source>
</evidence>
<accession>A0A1Q9EKX3</accession>
<dbReference type="InterPro" id="IPR000626">
    <property type="entry name" value="Ubiquitin-like_dom"/>
</dbReference>
<keyword evidence="2" id="KW-0732">Signal</keyword>
<dbReference type="SUPFAM" id="SSF54236">
    <property type="entry name" value="Ubiquitin-like"/>
    <property type="match status" value="1"/>
</dbReference>
<proteinExistence type="predicted"/>
<keyword evidence="5" id="KW-1185">Reference proteome</keyword>
<dbReference type="Proteomes" id="UP000186817">
    <property type="component" value="Unassembled WGS sequence"/>
</dbReference>
<dbReference type="InterPro" id="IPR051210">
    <property type="entry name" value="Ub_ligase/GEF_domain"/>
</dbReference>
<name>A0A1Q9EKX3_SYMMI</name>
<dbReference type="Gene3D" id="2.130.10.30">
    <property type="entry name" value="Regulator of chromosome condensation 1/beta-lactamase-inhibitor protein II"/>
    <property type="match status" value="2"/>
</dbReference>
<evidence type="ECO:0000256" key="2">
    <source>
        <dbReference type="SAM" id="SignalP"/>
    </source>
</evidence>
<dbReference type="SUPFAM" id="SSF50985">
    <property type="entry name" value="RCC1/BLIP-II"/>
    <property type="match status" value="2"/>
</dbReference>
<dbReference type="PANTHER" id="PTHR22870:SF408">
    <property type="entry name" value="OS09G0560450 PROTEIN"/>
    <property type="match status" value="1"/>
</dbReference>
<dbReference type="AlphaFoldDB" id="A0A1Q9EKX3"/>
<gene>
    <name evidence="4" type="ORF">AK812_SmicGene8515</name>
</gene>
<evidence type="ECO:0000313" key="5">
    <source>
        <dbReference type="Proteomes" id="UP000186817"/>
    </source>
</evidence>
<dbReference type="OrthoDB" id="423445at2759"/>
<feature type="signal peptide" evidence="2">
    <location>
        <begin position="1"/>
        <end position="18"/>
    </location>
</feature>
<dbReference type="EMBL" id="LSRX01000126">
    <property type="protein sequence ID" value="OLQ08037.1"/>
    <property type="molecule type" value="Genomic_DNA"/>
</dbReference>
<feature type="chain" id="PRO_5012773811" description="Ubiquitin-like domain-containing protein" evidence="2">
    <location>
        <begin position="19"/>
        <end position="1239"/>
    </location>
</feature>
<organism evidence="4 5">
    <name type="scientific">Symbiodinium microadriaticum</name>
    <name type="common">Dinoflagellate</name>
    <name type="synonym">Zooxanthella microadriatica</name>
    <dbReference type="NCBI Taxonomy" id="2951"/>
    <lineage>
        <taxon>Eukaryota</taxon>
        <taxon>Sar</taxon>
        <taxon>Alveolata</taxon>
        <taxon>Dinophyceae</taxon>
        <taxon>Suessiales</taxon>
        <taxon>Symbiodiniaceae</taxon>
        <taxon>Symbiodinium</taxon>
    </lineage>
</organism>
<evidence type="ECO:0000259" key="3">
    <source>
        <dbReference type="PROSITE" id="PS50053"/>
    </source>
</evidence>
<evidence type="ECO:0000313" key="4">
    <source>
        <dbReference type="EMBL" id="OLQ08037.1"/>
    </source>
</evidence>
<feature type="domain" description="Ubiquitin-like" evidence="3">
    <location>
        <begin position="467"/>
        <end position="539"/>
    </location>
</feature>
<comment type="caution">
    <text evidence="4">The sequence shown here is derived from an EMBL/GenBank/DDBJ whole genome shotgun (WGS) entry which is preliminary data.</text>
</comment>
<protein>
    <recommendedName>
        <fullName evidence="3">Ubiquitin-like domain-containing protein</fullName>
    </recommendedName>
</protein>
<dbReference type="PROSITE" id="PS50053">
    <property type="entry name" value="UBIQUITIN_2"/>
    <property type="match status" value="1"/>
</dbReference>